<name>A0A653TD03_BACAB</name>
<keyword evidence="2" id="KW-0238">DNA-binding</keyword>
<evidence type="ECO:0000256" key="1">
    <source>
        <dbReference type="ARBA" id="ARBA00022908"/>
    </source>
</evidence>
<dbReference type="PANTHER" id="PTHR30461">
    <property type="entry name" value="DNA-INVERTASE FROM LAMBDOID PROPHAGE"/>
    <property type="match status" value="1"/>
</dbReference>
<accession>A0A653TD03</accession>
<dbReference type="Pfam" id="PF07508">
    <property type="entry name" value="Recombinase"/>
    <property type="match status" value="1"/>
</dbReference>
<dbReference type="InterPro" id="IPR038109">
    <property type="entry name" value="DNA_bind_recomb_sf"/>
</dbReference>
<evidence type="ECO:0000256" key="4">
    <source>
        <dbReference type="PIRSR" id="PIRSR606118-50"/>
    </source>
</evidence>
<dbReference type="Gene3D" id="3.40.50.1390">
    <property type="entry name" value="Resolvase, N-terminal catalytic domain"/>
    <property type="match status" value="1"/>
</dbReference>
<evidence type="ECO:0000256" key="3">
    <source>
        <dbReference type="ARBA" id="ARBA00023172"/>
    </source>
</evidence>
<organism evidence="9 10">
    <name type="scientific">Bacillus altitudinis</name>
    <dbReference type="NCBI Taxonomy" id="293387"/>
    <lineage>
        <taxon>Bacteria</taxon>
        <taxon>Bacillati</taxon>
        <taxon>Bacillota</taxon>
        <taxon>Bacilli</taxon>
        <taxon>Bacillales</taxon>
        <taxon>Bacillaceae</taxon>
        <taxon>Bacillus</taxon>
    </lineage>
</organism>
<dbReference type="EMBL" id="CABWLH010000009">
    <property type="protein sequence ID" value="VXB79130.1"/>
    <property type="molecule type" value="Genomic_DNA"/>
</dbReference>
<gene>
    <name evidence="9" type="primary">spoIVCA</name>
    <name evidence="9" type="ORF">BACI348_41562</name>
</gene>
<keyword evidence="6" id="KW-0175">Coiled coil</keyword>
<dbReference type="Pfam" id="PF00239">
    <property type="entry name" value="Resolvase"/>
    <property type="match status" value="1"/>
</dbReference>
<dbReference type="RefSeq" id="WP_159159782.1">
    <property type="nucleotide sequence ID" value="NZ_LR732831.1"/>
</dbReference>
<dbReference type="PROSITE" id="PS51736">
    <property type="entry name" value="RECOMBINASES_3"/>
    <property type="match status" value="1"/>
</dbReference>
<dbReference type="SUPFAM" id="SSF53041">
    <property type="entry name" value="Resolvase-like"/>
    <property type="match status" value="1"/>
</dbReference>
<dbReference type="InterPro" id="IPR006118">
    <property type="entry name" value="Recombinase_CS"/>
</dbReference>
<feature type="active site" description="O-(5'-phospho-DNA)-serine intermediate" evidence="4 5">
    <location>
        <position position="9"/>
    </location>
</feature>
<dbReference type="AlphaFoldDB" id="A0A653TD03"/>
<dbReference type="PROSITE" id="PS00397">
    <property type="entry name" value="RECOMBINASES_1"/>
    <property type="match status" value="1"/>
</dbReference>
<evidence type="ECO:0000256" key="2">
    <source>
        <dbReference type="ARBA" id="ARBA00023125"/>
    </source>
</evidence>
<evidence type="ECO:0000259" key="8">
    <source>
        <dbReference type="PROSITE" id="PS51737"/>
    </source>
</evidence>
<dbReference type="Proteomes" id="UP000433089">
    <property type="component" value="Unassembled WGS sequence"/>
</dbReference>
<reference evidence="9 10" key="1">
    <citation type="submission" date="2019-10" db="EMBL/GenBank/DDBJ databases">
        <authorList>
            <person name="Karimi E."/>
        </authorList>
    </citation>
    <scope>NUCLEOTIDE SEQUENCE [LARGE SCALE GENOMIC DNA]</scope>
    <source>
        <strain evidence="9">Bacillus sp. 348</strain>
    </source>
</reference>
<evidence type="ECO:0000313" key="10">
    <source>
        <dbReference type="Proteomes" id="UP000433089"/>
    </source>
</evidence>
<feature type="domain" description="Resolvase/invertase-type recombinase catalytic" evidence="7">
    <location>
        <begin position="1"/>
        <end position="144"/>
    </location>
</feature>
<dbReference type="InterPro" id="IPR011109">
    <property type="entry name" value="DNA_bind_recombinase_dom"/>
</dbReference>
<keyword evidence="1" id="KW-0229">DNA integration</keyword>
<protein>
    <submittedName>
        <fullName evidence="9">Site-specific DNA recombinase skin element</fullName>
    </submittedName>
</protein>
<dbReference type="InterPro" id="IPR025827">
    <property type="entry name" value="Zn_ribbon_recom_dom"/>
</dbReference>
<dbReference type="PROSITE" id="PS51737">
    <property type="entry name" value="RECOMBINASE_DNA_BIND"/>
    <property type="match status" value="1"/>
</dbReference>
<dbReference type="GO" id="GO:0015074">
    <property type="term" value="P:DNA integration"/>
    <property type="evidence" value="ECO:0007669"/>
    <property type="project" value="UniProtKB-KW"/>
</dbReference>
<keyword evidence="3" id="KW-0233">DNA recombination</keyword>
<feature type="domain" description="Recombinase" evidence="8">
    <location>
        <begin position="152"/>
        <end position="288"/>
    </location>
</feature>
<dbReference type="PANTHER" id="PTHR30461:SF23">
    <property type="entry name" value="DNA RECOMBINASE-RELATED"/>
    <property type="match status" value="1"/>
</dbReference>
<evidence type="ECO:0000313" key="9">
    <source>
        <dbReference type="EMBL" id="VXB79130.1"/>
    </source>
</evidence>
<dbReference type="SMART" id="SM00857">
    <property type="entry name" value="Resolvase"/>
    <property type="match status" value="1"/>
</dbReference>
<dbReference type="Gene3D" id="3.90.1750.20">
    <property type="entry name" value="Putative Large Serine Recombinase, Chain B, Domain 2"/>
    <property type="match status" value="1"/>
</dbReference>
<dbReference type="InterPro" id="IPR036162">
    <property type="entry name" value="Resolvase-like_N_sf"/>
</dbReference>
<feature type="coiled-coil region" evidence="6">
    <location>
        <begin position="408"/>
        <end position="442"/>
    </location>
</feature>
<dbReference type="Pfam" id="PF13408">
    <property type="entry name" value="Zn_ribbon_recom"/>
    <property type="match status" value="1"/>
</dbReference>
<evidence type="ECO:0000256" key="6">
    <source>
        <dbReference type="SAM" id="Coils"/>
    </source>
</evidence>
<evidence type="ECO:0000259" key="7">
    <source>
        <dbReference type="PROSITE" id="PS51736"/>
    </source>
</evidence>
<dbReference type="GO" id="GO:0003677">
    <property type="term" value="F:DNA binding"/>
    <property type="evidence" value="ECO:0007669"/>
    <property type="project" value="UniProtKB-KW"/>
</dbReference>
<dbReference type="CDD" id="cd00338">
    <property type="entry name" value="Ser_Recombinase"/>
    <property type="match status" value="1"/>
</dbReference>
<sequence>MKAIYVRVSTEEQAIKGSSIDSQIEACVKKAGTTNVLKYADEGFSGELLERPALNRLREDARKGLITELICYDPDRLSRKLMNQLIIDDELRKKGIVLTFVNGDYADSPEGQLFFSMRGAISEFEKAKIKERTSTGRLQKIKKGIIIKDPSLLGYRMNKEKRTLEIIEEEAKVVRMIFDLFTDHSSHFFNRVNGIALHLTKLGIPTKRGAKVWHRQVVRQILMNPSYKGKYEQYKYDTEGSYVSKQAGGPAIMKLRPEEERYVTEIPWVVSDEQWEYAQELLGKSRRKQLQYGTHQYLLSGLVRCGNCGNTMTGKKRKSHGGDFYVYECRKNYAGAKNRGCGKSMSENKLNRIVWDEIYKFITNPEKYRVYKEEEKATHKADELELIQKEIEKAKKGRQRLITLISLSEEDDLDIEEVKTQIVELQRKQNHLMIQHDAIEKEIKEAEGSAAGENAMKRALDYLSSVNADNLKLEDKKAIINFIVEEVLIVDSETIHIRTH</sequence>
<proteinExistence type="predicted"/>
<dbReference type="InterPro" id="IPR050639">
    <property type="entry name" value="SSR_resolvase"/>
</dbReference>
<dbReference type="InterPro" id="IPR006119">
    <property type="entry name" value="Resolv_N"/>
</dbReference>
<dbReference type="GO" id="GO:0000150">
    <property type="term" value="F:DNA strand exchange activity"/>
    <property type="evidence" value="ECO:0007669"/>
    <property type="project" value="InterPro"/>
</dbReference>
<evidence type="ECO:0000256" key="5">
    <source>
        <dbReference type="PROSITE-ProRule" id="PRU10137"/>
    </source>
</evidence>